<dbReference type="SUPFAM" id="SSF75169">
    <property type="entry name" value="DsrEFH-like"/>
    <property type="match status" value="1"/>
</dbReference>
<keyword evidence="1" id="KW-1133">Transmembrane helix</keyword>
<name>A0A7C5LC07_CALS0</name>
<organism evidence="2">
    <name type="scientific">Caldiarchaeum subterraneum</name>
    <dbReference type="NCBI Taxonomy" id="311458"/>
    <lineage>
        <taxon>Archaea</taxon>
        <taxon>Nitrososphaerota</taxon>
        <taxon>Candidatus Caldarchaeales</taxon>
        <taxon>Candidatus Caldarchaeaceae</taxon>
        <taxon>Candidatus Caldarchaeum</taxon>
    </lineage>
</organism>
<keyword evidence="1" id="KW-0812">Transmembrane</keyword>
<protein>
    <submittedName>
        <fullName evidence="2">Uncharacterized protein</fullName>
    </submittedName>
</protein>
<dbReference type="EMBL" id="DRWN01000023">
    <property type="protein sequence ID" value="HHK68081.1"/>
    <property type="molecule type" value="Genomic_DNA"/>
</dbReference>
<comment type="caution">
    <text evidence="2">The sequence shown here is derived from an EMBL/GenBank/DDBJ whole genome shotgun (WGS) entry which is preliminary data.</text>
</comment>
<dbReference type="AlphaFoldDB" id="A0A7C5LC07"/>
<proteinExistence type="predicted"/>
<keyword evidence="1" id="KW-0472">Membrane</keyword>
<sequence length="134" mass="14489">MALEANSQDSSAKKRFLFVVSTGMNEPKKAFTPFYYASAAAAMGYETFLFFIAEGPSLLKKDVAQSLKTTDDGEPLQKVVDLALKSGVKFLVCSVAAKVIWKMDQKDLPEGAQFAGAATLIEMASDPDTAVVYF</sequence>
<dbReference type="Pfam" id="PF02635">
    <property type="entry name" value="DsrE"/>
    <property type="match status" value="1"/>
</dbReference>
<dbReference type="PANTHER" id="PTHR34655">
    <property type="entry name" value="CONSERVED WITHIN P. AEROPHILUM"/>
    <property type="match status" value="1"/>
</dbReference>
<dbReference type="PANTHER" id="PTHR34655:SF2">
    <property type="entry name" value="PEROXIREDOXIN FAMILY PROTEIN"/>
    <property type="match status" value="1"/>
</dbReference>
<dbReference type="InterPro" id="IPR003787">
    <property type="entry name" value="Sulphur_relay_DsrE/F-like"/>
</dbReference>
<evidence type="ECO:0000313" key="2">
    <source>
        <dbReference type="EMBL" id="HHK68081.1"/>
    </source>
</evidence>
<accession>A0A7C5LC07</accession>
<dbReference type="InterPro" id="IPR027396">
    <property type="entry name" value="DsrEFH-like"/>
</dbReference>
<reference evidence="2" key="1">
    <citation type="journal article" date="2020" name="mSystems">
        <title>Genome- and Community-Level Interaction Insights into Carbon Utilization and Element Cycling Functions of Hydrothermarchaeota in Hydrothermal Sediment.</title>
        <authorList>
            <person name="Zhou Z."/>
            <person name="Liu Y."/>
            <person name="Xu W."/>
            <person name="Pan J."/>
            <person name="Luo Z.H."/>
            <person name="Li M."/>
        </authorList>
    </citation>
    <scope>NUCLEOTIDE SEQUENCE [LARGE SCALE GENOMIC DNA]</scope>
    <source>
        <strain evidence="2">SpSt-1056</strain>
    </source>
</reference>
<evidence type="ECO:0000256" key="1">
    <source>
        <dbReference type="SAM" id="Phobius"/>
    </source>
</evidence>
<gene>
    <name evidence="2" type="ORF">ENM11_02850</name>
</gene>
<feature type="transmembrane region" description="Helical" evidence="1">
    <location>
        <begin position="34"/>
        <end position="53"/>
    </location>
</feature>
<dbReference type="Gene3D" id="3.40.1260.10">
    <property type="entry name" value="DsrEFH-like"/>
    <property type="match status" value="1"/>
</dbReference>